<gene>
    <name evidence="1" type="ORF">PSHT_09400</name>
</gene>
<dbReference type="AlphaFoldDB" id="A0A2S4VH12"/>
<reference evidence="2" key="3">
    <citation type="journal article" date="2018" name="Mol. Plant Microbe Interact.">
        <title>Genome sequence resources for the wheat stripe rust pathogen (Puccinia striiformis f. sp. tritici) and the barley stripe rust pathogen (Puccinia striiformis f. sp. hordei).</title>
        <authorList>
            <person name="Xia C."/>
            <person name="Wang M."/>
            <person name="Yin C."/>
            <person name="Cornejo O.E."/>
            <person name="Hulbert S.H."/>
            <person name="Chen X."/>
        </authorList>
    </citation>
    <scope>NUCLEOTIDE SEQUENCE [LARGE SCALE GENOMIC DNA]</scope>
    <source>
        <strain evidence="2">93TX-2</strain>
    </source>
</reference>
<sequence>MRAAGQNARPSEGHLQALVEIESVNLAAHHSVMILNSVRDTERTVVKYSQMSLEILPAGPLDCTIKERNERMRDLVIVIVGQRKNSCSYVQLSGIEKSIIGDDSKTIYKNVAQGKLVAERDDESGVHGVK</sequence>
<evidence type="ECO:0000313" key="1">
    <source>
        <dbReference type="EMBL" id="POW08841.1"/>
    </source>
</evidence>
<dbReference type="Proteomes" id="UP000238274">
    <property type="component" value="Unassembled WGS sequence"/>
</dbReference>
<organism evidence="1 2">
    <name type="scientific">Puccinia striiformis</name>
    <dbReference type="NCBI Taxonomy" id="27350"/>
    <lineage>
        <taxon>Eukaryota</taxon>
        <taxon>Fungi</taxon>
        <taxon>Dikarya</taxon>
        <taxon>Basidiomycota</taxon>
        <taxon>Pucciniomycotina</taxon>
        <taxon>Pucciniomycetes</taxon>
        <taxon>Pucciniales</taxon>
        <taxon>Pucciniaceae</taxon>
        <taxon>Puccinia</taxon>
    </lineage>
</organism>
<name>A0A2S4VH12_9BASI</name>
<dbReference type="VEuPathDB" id="FungiDB:PSTT_03582"/>
<accession>A0A2S4VH12</accession>
<protein>
    <submittedName>
        <fullName evidence="1">Uncharacterized protein</fullName>
    </submittedName>
</protein>
<dbReference type="EMBL" id="PKSM01000133">
    <property type="protein sequence ID" value="POW08841.1"/>
    <property type="molecule type" value="Genomic_DNA"/>
</dbReference>
<evidence type="ECO:0000313" key="2">
    <source>
        <dbReference type="Proteomes" id="UP000238274"/>
    </source>
</evidence>
<proteinExistence type="predicted"/>
<reference evidence="2" key="2">
    <citation type="journal article" date="2018" name="BMC Genomics">
        <title>Genomic insights into host adaptation between the wheat stripe rust pathogen (Puccinia striiformis f. sp. tritici) and the barley stripe rust pathogen (Puccinia striiformis f. sp. hordei).</title>
        <authorList>
            <person name="Xia C."/>
            <person name="Wang M."/>
            <person name="Yin C."/>
            <person name="Cornejo O.E."/>
            <person name="Hulbert S.H."/>
            <person name="Chen X."/>
        </authorList>
    </citation>
    <scope>NUCLEOTIDE SEQUENCE [LARGE SCALE GENOMIC DNA]</scope>
    <source>
        <strain evidence="2">93TX-2</strain>
    </source>
</reference>
<dbReference type="VEuPathDB" id="FungiDB:PSHT_09400"/>
<keyword evidence="2" id="KW-1185">Reference proteome</keyword>
<reference evidence="1 2" key="1">
    <citation type="submission" date="2017-12" db="EMBL/GenBank/DDBJ databases">
        <title>Gene loss provides genomic basis for host adaptation in cereal stripe rust fungi.</title>
        <authorList>
            <person name="Xia C."/>
        </authorList>
    </citation>
    <scope>NUCLEOTIDE SEQUENCE [LARGE SCALE GENOMIC DNA]</scope>
    <source>
        <strain evidence="1 2">93TX-2</strain>
    </source>
</reference>
<comment type="caution">
    <text evidence="1">The sequence shown here is derived from an EMBL/GenBank/DDBJ whole genome shotgun (WGS) entry which is preliminary data.</text>
</comment>